<comment type="caution">
    <text evidence="1">The sequence shown here is derived from an EMBL/GenBank/DDBJ whole genome shotgun (WGS) entry which is preliminary data.</text>
</comment>
<dbReference type="Proteomes" id="UP000261032">
    <property type="component" value="Unassembled WGS sequence"/>
</dbReference>
<protein>
    <recommendedName>
        <fullName evidence="3">Amidoligase enzyme</fullName>
    </recommendedName>
</protein>
<accession>A0A3E3EA65</accession>
<evidence type="ECO:0000313" key="2">
    <source>
        <dbReference type="Proteomes" id="UP000261032"/>
    </source>
</evidence>
<sequence>MARILCYHGNSIWNPRMLAEENETDDFMLGFELEVEKKASSSVSTSLNDMANIIEENFGDLFIFERDGSLRNGFEIISHPFTLGWYKENTDIFIRLLDMLEKEGFMSHNSGRCGLHFHFSRESLGFTSKELEKLKEKGYSNERIKKLQNAKKNNTVENIVMLFEIYSSNIKKLSGRKNFHYCNFLLDDNFVLNSSVKSIKERTDQSDKRQRRSAVNITNAKTVEIRVMRGTLLFEAFDVRLRFIYNLITTAKECTGLVDFSKIAFRDCDDDVKERMLNYFRKRGIDDLICKKVCINFDNEFRLENINFSK</sequence>
<dbReference type="AlphaFoldDB" id="A0A3E3EA65"/>
<dbReference type="RefSeq" id="WP_117582262.1">
    <property type="nucleotide sequence ID" value="NZ_JBCLQC010000039.1"/>
</dbReference>
<dbReference type="EMBL" id="QUSL01000027">
    <property type="protein sequence ID" value="RGD81515.1"/>
    <property type="molecule type" value="Genomic_DNA"/>
</dbReference>
<evidence type="ECO:0000313" key="1">
    <source>
        <dbReference type="EMBL" id="RGD81515.1"/>
    </source>
</evidence>
<proteinExistence type="predicted"/>
<reference evidence="1 2" key="1">
    <citation type="submission" date="2018-08" db="EMBL/GenBank/DDBJ databases">
        <title>A genome reference for cultivated species of the human gut microbiota.</title>
        <authorList>
            <person name="Zou Y."/>
            <person name="Xue W."/>
            <person name="Luo G."/>
        </authorList>
    </citation>
    <scope>NUCLEOTIDE SEQUENCE [LARGE SCALE GENOMIC DNA]</scope>
    <source>
        <strain evidence="1 2">OM06-4</strain>
    </source>
</reference>
<organism evidence="1 2">
    <name type="scientific">Thomasclavelia ramosa</name>
    <dbReference type="NCBI Taxonomy" id="1547"/>
    <lineage>
        <taxon>Bacteria</taxon>
        <taxon>Bacillati</taxon>
        <taxon>Bacillota</taxon>
        <taxon>Erysipelotrichia</taxon>
        <taxon>Erysipelotrichales</taxon>
        <taxon>Coprobacillaceae</taxon>
        <taxon>Thomasclavelia</taxon>
    </lineage>
</organism>
<gene>
    <name evidence="1" type="ORF">DXB93_14440</name>
</gene>
<name>A0A3E3EA65_9FIRM</name>
<evidence type="ECO:0008006" key="3">
    <source>
        <dbReference type="Google" id="ProtNLM"/>
    </source>
</evidence>